<evidence type="ECO:0000256" key="3">
    <source>
        <dbReference type="ARBA" id="ARBA00022692"/>
    </source>
</evidence>
<dbReference type="CDD" id="cd06581">
    <property type="entry name" value="TM_PBP1_LivM_like"/>
    <property type="match status" value="1"/>
</dbReference>
<feature type="transmembrane region" description="Helical" evidence="6">
    <location>
        <begin position="65"/>
        <end position="85"/>
    </location>
</feature>
<evidence type="ECO:0000256" key="6">
    <source>
        <dbReference type="SAM" id="Phobius"/>
    </source>
</evidence>
<keyword evidence="3 6" id="KW-0812">Transmembrane</keyword>
<name>A0A6N9YG26_9ACTN</name>
<dbReference type="EMBL" id="JAAGOB010000001">
    <property type="protein sequence ID" value="NED93877.1"/>
    <property type="molecule type" value="Genomic_DNA"/>
</dbReference>
<dbReference type="GO" id="GO:0005886">
    <property type="term" value="C:plasma membrane"/>
    <property type="evidence" value="ECO:0007669"/>
    <property type="project" value="UniProtKB-SubCell"/>
</dbReference>
<feature type="transmembrane region" description="Helical" evidence="6">
    <location>
        <begin position="12"/>
        <end position="31"/>
    </location>
</feature>
<evidence type="ECO:0000256" key="4">
    <source>
        <dbReference type="ARBA" id="ARBA00022989"/>
    </source>
</evidence>
<comment type="subcellular location">
    <subcellularLocation>
        <location evidence="1">Cell membrane</location>
        <topology evidence="1">Multi-pass membrane protein</topology>
    </subcellularLocation>
</comment>
<dbReference type="InterPro" id="IPR043428">
    <property type="entry name" value="LivM-like"/>
</dbReference>
<dbReference type="Pfam" id="PF02653">
    <property type="entry name" value="BPD_transp_2"/>
    <property type="match status" value="1"/>
</dbReference>
<feature type="transmembrane region" description="Helical" evidence="6">
    <location>
        <begin position="38"/>
        <end position="59"/>
    </location>
</feature>
<evidence type="ECO:0000256" key="1">
    <source>
        <dbReference type="ARBA" id="ARBA00004651"/>
    </source>
</evidence>
<gene>
    <name evidence="7" type="ORF">G1H11_00935</name>
</gene>
<feature type="transmembrane region" description="Helical" evidence="6">
    <location>
        <begin position="94"/>
        <end position="116"/>
    </location>
</feature>
<dbReference type="AlphaFoldDB" id="A0A6N9YG26"/>
<evidence type="ECO:0000256" key="2">
    <source>
        <dbReference type="ARBA" id="ARBA00022475"/>
    </source>
</evidence>
<feature type="transmembrane region" description="Helical" evidence="6">
    <location>
        <begin position="207"/>
        <end position="225"/>
    </location>
</feature>
<keyword evidence="5 6" id="KW-0472">Membrane</keyword>
<dbReference type="InterPro" id="IPR001851">
    <property type="entry name" value="ABC_transp_permease"/>
</dbReference>
<evidence type="ECO:0000256" key="5">
    <source>
        <dbReference type="ARBA" id="ARBA00023136"/>
    </source>
</evidence>
<sequence>MDWNSLVANSFHAAFGVNAIAYAIAAIGLNIHFGYTGLLNFGQAGFLAVGAYGTAISIVHFDVPYFLAALIGMSMAVLLALLLGLPTLRLRADYLAVATIAAAEIVRLVIGSTVYARWTGGSSGFSGAFSNAFYNANPLPNETLHFGPVSVTPNRAWFMIVGWSLVAVIALLVWLLVRSPWGRILKGIREDEDAVRSLGKNVFARKMQALIIGGVIGSIAGIALVTGERAVLPNVFGTQLTFFFWTLLLLGGVARVLGPVLGAVILWLVFAVTESILRSGASAGWVPEALVSQSQIGLIRVMLVGLGLMLLMIFRPQGIVGDRRELAFDVR</sequence>
<keyword evidence="8" id="KW-1185">Reference proteome</keyword>
<feature type="transmembrane region" description="Helical" evidence="6">
    <location>
        <begin position="297"/>
        <end position="314"/>
    </location>
</feature>
<dbReference type="Proteomes" id="UP000469185">
    <property type="component" value="Unassembled WGS sequence"/>
</dbReference>
<keyword evidence="2" id="KW-1003">Cell membrane</keyword>
<reference evidence="7 8" key="1">
    <citation type="submission" date="2020-02" db="EMBL/GenBank/DDBJ databases">
        <authorList>
            <person name="Li X.-J."/>
            <person name="Feng X.-M."/>
        </authorList>
    </citation>
    <scope>NUCLEOTIDE SEQUENCE [LARGE SCALE GENOMIC DNA]</scope>
    <source>
        <strain evidence="7 8">CGMCC 4.7225</strain>
    </source>
</reference>
<keyword evidence="4 6" id="KW-1133">Transmembrane helix</keyword>
<proteinExistence type="predicted"/>
<organism evidence="7 8">
    <name type="scientific">Phytoactinopolyspora alkaliphila</name>
    <dbReference type="NCBI Taxonomy" id="1783498"/>
    <lineage>
        <taxon>Bacteria</taxon>
        <taxon>Bacillati</taxon>
        <taxon>Actinomycetota</taxon>
        <taxon>Actinomycetes</taxon>
        <taxon>Jiangellales</taxon>
        <taxon>Jiangellaceae</taxon>
        <taxon>Phytoactinopolyspora</taxon>
    </lineage>
</organism>
<dbReference type="PANTHER" id="PTHR30482">
    <property type="entry name" value="HIGH-AFFINITY BRANCHED-CHAIN AMINO ACID TRANSPORT SYSTEM PERMEASE"/>
    <property type="match status" value="1"/>
</dbReference>
<evidence type="ECO:0000313" key="7">
    <source>
        <dbReference type="EMBL" id="NED93877.1"/>
    </source>
</evidence>
<dbReference type="RefSeq" id="WP_163815166.1">
    <property type="nucleotide sequence ID" value="NZ_JAAGOB010000001.1"/>
</dbReference>
<comment type="caution">
    <text evidence="7">The sequence shown here is derived from an EMBL/GenBank/DDBJ whole genome shotgun (WGS) entry which is preliminary data.</text>
</comment>
<dbReference type="PANTHER" id="PTHR30482:SF10">
    <property type="entry name" value="HIGH-AFFINITY BRANCHED-CHAIN AMINO ACID TRANSPORT PROTEIN BRAE"/>
    <property type="match status" value="1"/>
</dbReference>
<accession>A0A6N9YG26</accession>
<evidence type="ECO:0000313" key="8">
    <source>
        <dbReference type="Proteomes" id="UP000469185"/>
    </source>
</evidence>
<feature type="transmembrane region" description="Helical" evidence="6">
    <location>
        <begin position="257"/>
        <end position="277"/>
    </location>
</feature>
<feature type="transmembrane region" description="Helical" evidence="6">
    <location>
        <begin position="231"/>
        <end position="250"/>
    </location>
</feature>
<dbReference type="GO" id="GO:0015658">
    <property type="term" value="F:branched-chain amino acid transmembrane transporter activity"/>
    <property type="evidence" value="ECO:0007669"/>
    <property type="project" value="InterPro"/>
</dbReference>
<feature type="transmembrane region" description="Helical" evidence="6">
    <location>
        <begin position="156"/>
        <end position="177"/>
    </location>
</feature>
<protein>
    <submittedName>
        <fullName evidence="7">Branched-chain amino acid ABC transporter permease</fullName>
    </submittedName>
</protein>